<proteinExistence type="predicted"/>
<protein>
    <recommendedName>
        <fullName evidence="3">Secreted protein</fullName>
    </recommendedName>
</protein>
<gene>
    <name evidence="1" type="ORF">CSSPTR1EN2_LOCUS4232</name>
</gene>
<reference evidence="1" key="1">
    <citation type="submission" date="2024-02" db="EMBL/GenBank/DDBJ databases">
        <authorList>
            <consortium name="ELIXIR-Norway"/>
            <consortium name="Elixir Norway"/>
        </authorList>
    </citation>
    <scope>NUCLEOTIDE SEQUENCE</scope>
</reference>
<name>A0ABP0TMY1_9BRYO</name>
<sequence>MMASMVCASSTSRFSSSFWGCALCRSHSSSSSFVKLSSEIAMPGLGHQSLGCRRRVAGALLILSKKKSGFAEFLFNKRCFGVKTEARTQS</sequence>
<evidence type="ECO:0008006" key="3">
    <source>
        <dbReference type="Google" id="ProtNLM"/>
    </source>
</evidence>
<dbReference type="EMBL" id="OZ019904">
    <property type="protein sequence ID" value="CAK9198031.1"/>
    <property type="molecule type" value="Genomic_DNA"/>
</dbReference>
<evidence type="ECO:0000313" key="2">
    <source>
        <dbReference type="Proteomes" id="UP001497512"/>
    </source>
</evidence>
<keyword evidence="2" id="KW-1185">Reference proteome</keyword>
<evidence type="ECO:0000313" key="1">
    <source>
        <dbReference type="EMBL" id="CAK9198031.1"/>
    </source>
</evidence>
<organism evidence="1 2">
    <name type="scientific">Sphagnum troendelagicum</name>
    <dbReference type="NCBI Taxonomy" id="128251"/>
    <lineage>
        <taxon>Eukaryota</taxon>
        <taxon>Viridiplantae</taxon>
        <taxon>Streptophyta</taxon>
        <taxon>Embryophyta</taxon>
        <taxon>Bryophyta</taxon>
        <taxon>Sphagnophytina</taxon>
        <taxon>Sphagnopsida</taxon>
        <taxon>Sphagnales</taxon>
        <taxon>Sphagnaceae</taxon>
        <taxon>Sphagnum</taxon>
    </lineage>
</organism>
<dbReference type="Proteomes" id="UP001497512">
    <property type="component" value="Chromosome 12"/>
</dbReference>
<accession>A0ABP0TMY1</accession>